<protein>
    <submittedName>
        <fullName evidence="2">Uncharacterized protein</fullName>
    </submittedName>
</protein>
<sequence>MGLHPPAPSPSLFQPPRKIPGTPHPMAATFRRGEKVPIGLACPWFSIHCYRSLQRTAANSNSHSSIRSSPWGQKSATSKPTASASLSSAQEGTFAWDTVNLALYHAYLGFAERKEQFLRAAALLGTDNQHEVILAAAEGDDACVRVLGNRLHGVQLQQGHAVLEHCQPYHAPLSRSPHPCLEQRRPKERPLARTRQPLKCSDIALAAPLGRHTTAALLMHRACMSVRLVHGSSLPFMCRTGSQSQVTICLTPVYKPLASHLDELGFIPGACGNCARQCNWSMGFLGGLPFFSLFHSGNAPSSPRFILIGFQDLNLKNFPNLITHPYALISFLKVGMRATIEVHVDTKAELKPVAIHSLRHQIPQNSGHLTEYSLQFLLAIVAILIN</sequence>
<gene>
    <name evidence="2" type="ORF">PR048_028620</name>
</gene>
<dbReference type="Proteomes" id="UP001159363">
    <property type="component" value="Chromosome 12"/>
</dbReference>
<organism evidence="2 3">
    <name type="scientific">Dryococelus australis</name>
    <dbReference type="NCBI Taxonomy" id="614101"/>
    <lineage>
        <taxon>Eukaryota</taxon>
        <taxon>Metazoa</taxon>
        <taxon>Ecdysozoa</taxon>
        <taxon>Arthropoda</taxon>
        <taxon>Hexapoda</taxon>
        <taxon>Insecta</taxon>
        <taxon>Pterygota</taxon>
        <taxon>Neoptera</taxon>
        <taxon>Polyneoptera</taxon>
        <taxon>Phasmatodea</taxon>
        <taxon>Verophasmatodea</taxon>
        <taxon>Anareolatae</taxon>
        <taxon>Phasmatidae</taxon>
        <taxon>Eurycanthinae</taxon>
        <taxon>Dryococelus</taxon>
    </lineage>
</organism>
<evidence type="ECO:0000313" key="2">
    <source>
        <dbReference type="EMBL" id="KAJ8869627.1"/>
    </source>
</evidence>
<keyword evidence="3" id="KW-1185">Reference proteome</keyword>
<evidence type="ECO:0000256" key="1">
    <source>
        <dbReference type="SAM" id="MobiDB-lite"/>
    </source>
</evidence>
<evidence type="ECO:0000313" key="3">
    <source>
        <dbReference type="Proteomes" id="UP001159363"/>
    </source>
</evidence>
<feature type="region of interest" description="Disordered" evidence="1">
    <location>
        <begin position="61"/>
        <end position="84"/>
    </location>
</feature>
<comment type="caution">
    <text evidence="2">The sequence shown here is derived from an EMBL/GenBank/DDBJ whole genome shotgun (WGS) entry which is preliminary data.</text>
</comment>
<dbReference type="EMBL" id="JARBHB010000013">
    <property type="protein sequence ID" value="KAJ8869627.1"/>
    <property type="molecule type" value="Genomic_DNA"/>
</dbReference>
<name>A0ABQ9GBS0_9NEOP</name>
<feature type="region of interest" description="Disordered" evidence="1">
    <location>
        <begin position="1"/>
        <end position="25"/>
    </location>
</feature>
<proteinExistence type="predicted"/>
<accession>A0ABQ9GBS0</accession>
<reference evidence="2 3" key="1">
    <citation type="submission" date="2023-02" db="EMBL/GenBank/DDBJ databases">
        <title>LHISI_Scaffold_Assembly.</title>
        <authorList>
            <person name="Stuart O.P."/>
            <person name="Cleave R."/>
            <person name="Magrath M.J.L."/>
            <person name="Mikheyev A.S."/>
        </authorList>
    </citation>
    <scope>NUCLEOTIDE SEQUENCE [LARGE SCALE GENOMIC DNA]</scope>
    <source>
        <strain evidence="2">Daus_M_001</strain>
        <tissue evidence="2">Leg muscle</tissue>
    </source>
</reference>